<dbReference type="InterPro" id="IPR001468">
    <property type="entry name" value="Indole-3-GlycerolPSynthase_CS"/>
</dbReference>
<keyword evidence="6 8" id="KW-0057">Aromatic amino acid biosynthesis</keyword>
<dbReference type="GO" id="GO:0004425">
    <property type="term" value="F:indole-3-glycerol-phosphate synthase activity"/>
    <property type="evidence" value="ECO:0007669"/>
    <property type="project" value="UniProtKB-EC"/>
</dbReference>
<name>A0ABY6YYS0_9BACL</name>
<proteinExistence type="inferred from homology"/>
<gene>
    <name evidence="8 10" type="primary">trpC</name>
    <name evidence="10" type="ORF">NZD86_12430</name>
</gene>
<dbReference type="HAMAP" id="MF_00134_B">
    <property type="entry name" value="IGPS_B"/>
    <property type="match status" value="1"/>
</dbReference>
<evidence type="ECO:0000256" key="5">
    <source>
        <dbReference type="ARBA" id="ARBA00022822"/>
    </source>
</evidence>
<comment type="pathway">
    <text evidence="2 8">Amino-acid biosynthesis; L-tryptophan biosynthesis; L-tryptophan from chorismate: step 4/5.</text>
</comment>
<keyword evidence="11" id="KW-1185">Reference proteome</keyword>
<evidence type="ECO:0000256" key="7">
    <source>
        <dbReference type="ARBA" id="ARBA00023239"/>
    </source>
</evidence>
<dbReference type="InterPro" id="IPR045186">
    <property type="entry name" value="Indole-3-glycerol_P_synth"/>
</dbReference>
<evidence type="ECO:0000256" key="3">
    <source>
        <dbReference type="ARBA" id="ARBA00022605"/>
    </source>
</evidence>
<keyword evidence="4 8" id="KW-0210">Decarboxylase</keyword>
<dbReference type="RefSeq" id="WP_268042040.1">
    <property type="nucleotide sequence ID" value="NZ_CP104064.1"/>
</dbReference>
<comment type="catalytic activity">
    <reaction evidence="1 8">
        <text>1-(2-carboxyphenylamino)-1-deoxy-D-ribulose 5-phosphate + H(+) = (1S,2R)-1-C-(indol-3-yl)glycerol 3-phosphate + CO2 + H2O</text>
        <dbReference type="Rhea" id="RHEA:23476"/>
        <dbReference type="ChEBI" id="CHEBI:15377"/>
        <dbReference type="ChEBI" id="CHEBI:15378"/>
        <dbReference type="ChEBI" id="CHEBI:16526"/>
        <dbReference type="ChEBI" id="CHEBI:58613"/>
        <dbReference type="ChEBI" id="CHEBI:58866"/>
        <dbReference type="EC" id="4.1.1.48"/>
    </reaction>
</comment>
<dbReference type="EC" id="4.1.1.48" evidence="8"/>
<comment type="similarity">
    <text evidence="8">Belongs to the TrpC family.</text>
</comment>
<evidence type="ECO:0000256" key="6">
    <source>
        <dbReference type="ARBA" id="ARBA00023141"/>
    </source>
</evidence>
<dbReference type="SUPFAM" id="SSF51366">
    <property type="entry name" value="Ribulose-phoshate binding barrel"/>
    <property type="match status" value="1"/>
</dbReference>
<dbReference type="PANTHER" id="PTHR22854:SF2">
    <property type="entry name" value="INDOLE-3-GLYCEROL-PHOSPHATE SYNTHASE"/>
    <property type="match status" value="1"/>
</dbReference>
<evidence type="ECO:0000256" key="2">
    <source>
        <dbReference type="ARBA" id="ARBA00004696"/>
    </source>
</evidence>
<evidence type="ECO:0000256" key="4">
    <source>
        <dbReference type="ARBA" id="ARBA00022793"/>
    </source>
</evidence>
<evidence type="ECO:0000313" key="11">
    <source>
        <dbReference type="Proteomes" id="UP001164803"/>
    </source>
</evidence>
<evidence type="ECO:0000259" key="9">
    <source>
        <dbReference type="Pfam" id="PF00218"/>
    </source>
</evidence>
<dbReference type="EMBL" id="CP104064">
    <property type="protein sequence ID" value="WAH35126.1"/>
    <property type="molecule type" value="Genomic_DNA"/>
</dbReference>
<dbReference type="CDD" id="cd00331">
    <property type="entry name" value="IGPS"/>
    <property type="match status" value="1"/>
</dbReference>
<evidence type="ECO:0000313" key="10">
    <source>
        <dbReference type="EMBL" id="WAH35126.1"/>
    </source>
</evidence>
<organism evidence="10 11">
    <name type="scientific">Alicyclobacillus dauci</name>
    <dbReference type="NCBI Taxonomy" id="1475485"/>
    <lineage>
        <taxon>Bacteria</taxon>
        <taxon>Bacillati</taxon>
        <taxon>Bacillota</taxon>
        <taxon>Bacilli</taxon>
        <taxon>Bacillales</taxon>
        <taxon>Alicyclobacillaceae</taxon>
        <taxon>Alicyclobacillus</taxon>
    </lineage>
</organism>
<protein>
    <recommendedName>
        <fullName evidence="8">Indole-3-glycerol phosphate synthase</fullName>
        <shortName evidence="8">IGPS</shortName>
        <ecNumber evidence="8">4.1.1.48</ecNumber>
    </recommendedName>
</protein>
<dbReference type="InterPro" id="IPR013785">
    <property type="entry name" value="Aldolase_TIM"/>
</dbReference>
<evidence type="ECO:0000256" key="1">
    <source>
        <dbReference type="ARBA" id="ARBA00001633"/>
    </source>
</evidence>
<dbReference type="Proteomes" id="UP001164803">
    <property type="component" value="Chromosome"/>
</dbReference>
<keyword evidence="5 8" id="KW-0822">Tryptophan biosynthesis</keyword>
<dbReference type="InterPro" id="IPR011060">
    <property type="entry name" value="RibuloseP-bd_barrel"/>
</dbReference>
<keyword evidence="7 8" id="KW-0456">Lyase</keyword>
<dbReference type="InterPro" id="IPR013798">
    <property type="entry name" value="Indole-3-glycerol_P_synth_dom"/>
</dbReference>
<dbReference type="NCBIfam" id="NF001377">
    <property type="entry name" value="PRK00278.2-4"/>
    <property type="match status" value="1"/>
</dbReference>
<reference evidence="10" key="1">
    <citation type="submission" date="2022-08" db="EMBL/GenBank/DDBJ databases">
        <title>Alicyclobacillus dauci DSM2870, complete genome.</title>
        <authorList>
            <person name="Wang Q."/>
            <person name="Cai R."/>
            <person name="Wang Z."/>
        </authorList>
    </citation>
    <scope>NUCLEOTIDE SEQUENCE</scope>
    <source>
        <strain evidence="10">DSM 28700</strain>
    </source>
</reference>
<feature type="domain" description="Indole-3-glycerol phosphate synthase" evidence="9">
    <location>
        <begin position="4"/>
        <end position="249"/>
    </location>
</feature>
<sequence length="267" mass="29001">MSFLDNILETKRAEVATLQRARASFNTSKKRDFRSFKGALLQRSSLGVISEIKRKSPSKGVIQSEIDPIARAKVYERAGATAISVLTDRDFFGGSMEDLREVRKSVTIPVLRKDFIIDEIQIDEAYAAGADVVLLIAAALAPRRLSELSAYAQSLGLDVLLEVHGLHEVDAALAASPSVIGINNRNLHTFEVDLGITEQTIAALPKNQVVISESGIFGRDDAQRMVDAGAHAILVGELLMRHKDLANVAQCLSDLQVPFAPASVEVR</sequence>
<keyword evidence="3 8" id="KW-0028">Amino-acid biosynthesis</keyword>
<accession>A0ABY6YYS0</accession>
<dbReference type="Pfam" id="PF00218">
    <property type="entry name" value="IGPS"/>
    <property type="match status" value="1"/>
</dbReference>
<dbReference type="PROSITE" id="PS00614">
    <property type="entry name" value="IGPS"/>
    <property type="match status" value="1"/>
</dbReference>
<dbReference type="HAMAP" id="MF_00134_A">
    <property type="entry name" value="IGPS_A"/>
    <property type="match status" value="1"/>
</dbReference>
<evidence type="ECO:0000256" key="8">
    <source>
        <dbReference type="HAMAP-Rule" id="MF_00134"/>
    </source>
</evidence>
<dbReference type="Gene3D" id="3.20.20.70">
    <property type="entry name" value="Aldolase class I"/>
    <property type="match status" value="1"/>
</dbReference>
<dbReference type="PANTHER" id="PTHR22854">
    <property type="entry name" value="TRYPTOPHAN BIOSYNTHESIS PROTEIN"/>
    <property type="match status" value="1"/>
</dbReference>